<feature type="domain" description="Ig-like" evidence="6">
    <location>
        <begin position="98"/>
        <end position="192"/>
    </location>
</feature>
<dbReference type="OrthoDB" id="10028801at2759"/>
<dbReference type="GO" id="GO:0005911">
    <property type="term" value="C:cell-cell junction"/>
    <property type="evidence" value="ECO:0007669"/>
    <property type="project" value="TreeGrafter"/>
</dbReference>
<feature type="non-terminal residue" evidence="7">
    <location>
        <position position="201"/>
    </location>
</feature>
<dbReference type="SUPFAM" id="SSF48726">
    <property type="entry name" value="Immunoglobulin"/>
    <property type="match status" value="2"/>
</dbReference>
<keyword evidence="3" id="KW-1015">Disulfide bond</keyword>
<evidence type="ECO:0000256" key="4">
    <source>
        <dbReference type="ARBA" id="ARBA00023180"/>
    </source>
</evidence>
<dbReference type="InterPro" id="IPR007110">
    <property type="entry name" value="Ig-like_dom"/>
</dbReference>
<dbReference type="PANTHER" id="PTHR11640">
    <property type="entry name" value="NEPHRIN"/>
    <property type="match status" value="1"/>
</dbReference>
<protein>
    <submittedName>
        <fullName evidence="7">NPHN protein</fullName>
    </submittedName>
</protein>
<dbReference type="InterPro" id="IPR051275">
    <property type="entry name" value="Cell_adhesion_signaling"/>
</dbReference>
<gene>
    <name evidence="7" type="primary">Nphs1_0</name>
    <name evidence="7" type="ORF">CEYCYA_R12284</name>
</gene>
<sequence>PVSPATPEPPVIEGLESPQVRAGETLRLVCVVRGGNPPPSLHWDKSGRSLPGSWVSHGGVTRARVSVPVTPEDDGATLTCSLGGGGSASITLSVSYPPSEVRIAGSPALAENQSATLSCSSSPSNPPVRLRWWLGGQELEPDDTSTTQAPGGGWASVSNVTLRGQRSAHGTPLVCEASAPGIPPRTDSVLLSVSRQHWEGL</sequence>
<dbReference type="GO" id="GO:0005886">
    <property type="term" value="C:plasma membrane"/>
    <property type="evidence" value="ECO:0007669"/>
    <property type="project" value="TreeGrafter"/>
</dbReference>
<evidence type="ECO:0000313" key="8">
    <source>
        <dbReference type="Proteomes" id="UP000586704"/>
    </source>
</evidence>
<evidence type="ECO:0000313" key="7">
    <source>
        <dbReference type="EMBL" id="NXY88912.1"/>
    </source>
</evidence>
<dbReference type="PANTHER" id="PTHR11640:SF31">
    <property type="entry name" value="IRREGULAR CHIASM C-ROUGHEST PROTEIN-RELATED"/>
    <property type="match status" value="1"/>
</dbReference>
<dbReference type="InterPro" id="IPR036179">
    <property type="entry name" value="Ig-like_dom_sf"/>
</dbReference>
<dbReference type="InterPro" id="IPR013783">
    <property type="entry name" value="Ig-like_fold"/>
</dbReference>
<proteinExistence type="predicted"/>
<dbReference type="GO" id="GO:0098609">
    <property type="term" value="P:cell-cell adhesion"/>
    <property type="evidence" value="ECO:0007669"/>
    <property type="project" value="TreeGrafter"/>
</dbReference>
<evidence type="ECO:0000256" key="3">
    <source>
        <dbReference type="ARBA" id="ARBA00023157"/>
    </source>
</evidence>
<comment type="caution">
    <text evidence="7">The sequence shown here is derived from an EMBL/GenBank/DDBJ whole genome shotgun (WGS) entry which is preliminary data.</text>
</comment>
<comment type="subcellular location">
    <subcellularLocation>
        <location evidence="1">Membrane</location>
        <topology evidence="1">Single-pass type I membrane protein</topology>
    </subcellularLocation>
</comment>
<keyword evidence="5" id="KW-0393">Immunoglobulin domain</keyword>
<evidence type="ECO:0000256" key="5">
    <source>
        <dbReference type="ARBA" id="ARBA00023319"/>
    </source>
</evidence>
<reference evidence="7 8" key="1">
    <citation type="submission" date="2020-02" db="EMBL/GenBank/DDBJ databases">
        <title>Bird 10,000 Genomes (B10K) Project - Family phase.</title>
        <authorList>
            <person name="Zhang G."/>
        </authorList>
    </citation>
    <scope>NUCLEOTIDE SEQUENCE [LARGE SCALE GENOMIC DNA]</scope>
    <source>
        <strain evidence="7">B10K-DU-013-51</strain>
        <tissue evidence="7">Mixed tissue sample</tissue>
    </source>
</reference>
<dbReference type="PROSITE" id="PS50835">
    <property type="entry name" value="IG_LIKE"/>
    <property type="match status" value="2"/>
</dbReference>
<dbReference type="GO" id="GO:0050839">
    <property type="term" value="F:cell adhesion molecule binding"/>
    <property type="evidence" value="ECO:0007669"/>
    <property type="project" value="TreeGrafter"/>
</dbReference>
<organism evidence="7 8">
    <name type="scientific">Ceyx cyanopectus</name>
    <name type="common">Indigo-banded kingfisher</name>
    <dbReference type="NCBI Taxonomy" id="390723"/>
    <lineage>
        <taxon>Eukaryota</taxon>
        <taxon>Metazoa</taxon>
        <taxon>Chordata</taxon>
        <taxon>Craniata</taxon>
        <taxon>Vertebrata</taxon>
        <taxon>Euteleostomi</taxon>
        <taxon>Archelosauria</taxon>
        <taxon>Archosauria</taxon>
        <taxon>Dinosauria</taxon>
        <taxon>Saurischia</taxon>
        <taxon>Theropoda</taxon>
        <taxon>Coelurosauria</taxon>
        <taxon>Aves</taxon>
        <taxon>Neognathae</taxon>
        <taxon>Neoaves</taxon>
        <taxon>Telluraves</taxon>
        <taxon>Coraciimorphae</taxon>
        <taxon>Coraciiformes</taxon>
        <taxon>Alcedinidae</taxon>
        <taxon>Ceyx</taxon>
    </lineage>
</organism>
<evidence type="ECO:0000256" key="2">
    <source>
        <dbReference type="ARBA" id="ARBA00023136"/>
    </source>
</evidence>
<dbReference type="Pfam" id="PF13927">
    <property type="entry name" value="Ig_3"/>
    <property type="match status" value="1"/>
</dbReference>
<evidence type="ECO:0000259" key="6">
    <source>
        <dbReference type="PROSITE" id="PS50835"/>
    </source>
</evidence>
<name>A0A7L4NHG9_9AVES</name>
<dbReference type="EMBL" id="VYZU01068140">
    <property type="protein sequence ID" value="NXY88912.1"/>
    <property type="molecule type" value="Genomic_DNA"/>
</dbReference>
<dbReference type="InterPro" id="IPR013162">
    <property type="entry name" value="CD80_C2-set"/>
</dbReference>
<feature type="non-terminal residue" evidence="7">
    <location>
        <position position="1"/>
    </location>
</feature>
<accession>A0A7L4NHG9</accession>
<dbReference type="InterPro" id="IPR003599">
    <property type="entry name" value="Ig_sub"/>
</dbReference>
<dbReference type="SMART" id="SM00409">
    <property type="entry name" value="IG"/>
    <property type="match status" value="2"/>
</dbReference>
<keyword evidence="2" id="KW-0472">Membrane</keyword>
<keyword evidence="4" id="KW-0325">Glycoprotein</keyword>
<dbReference type="Proteomes" id="UP000586704">
    <property type="component" value="Unassembled WGS sequence"/>
</dbReference>
<evidence type="ECO:0000256" key="1">
    <source>
        <dbReference type="ARBA" id="ARBA00004479"/>
    </source>
</evidence>
<keyword evidence="8" id="KW-1185">Reference proteome</keyword>
<dbReference type="AlphaFoldDB" id="A0A7L4NHG9"/>
<dbReference type="Pfam" id="PF08205">
    <property type="entry name" value="C2-set_2"/>
    <property type="match status" value="1"/>
</dbReference>
<feature type="domain" description="Ig-like" evidence="6">
    <location>
        <begin position="9"/>
        <end position="93"/>
    </location>
</feature>
<dbReference type="Gene3D" id="2.60.40.10">
    <property type="entry name" value="Immunoglobulins"/>
    <property type="match status" value="2"/>
</dbReference>